<evidence type="ECO:0000256" key="4">
    <source>
        <dbReference type="ARBA" id="ARBA00022679"/>
    </source>
</evidence>
<comment type="similarity">
    <text evidence="9">Belongs to the acetylglutamate kinase family. ArgB subfamily.</text>
</comment>
<dbReference type="GO" id="GO:0003991">
    <property type="term" value="F:acetylglutamate kinase activity"/>
    <property type="evidence" value="ECO:0007669"/>
    <property type="project" value="UniProtKB-UniRule"/>
</dbReference>
<dbReference type="GO" id="GO:0005737">
    <property type="term" value="C:cytoplasm"/>
    <property type="evidence" value="ECO:0007669"/>
    <property type="project" value="UniProtKB-SubCell"/>
</dbReference>
<dbReference type="Proteomes" id="UP000245998">
    <property type="component" value="Unassembled WGS sequence"/>
</dbReference>
<organism evidence="11 12">
    <name type="scientific">Pueribacillus theae</name>
    <dbReference type="NCBI Taxonomy" id="2171751"/>
    <lineage>
        <taxon>Bacteria</taxon>
        <taxon>Bacillati</taxon>
        <taxon>Bacillota</taxon>
        <taxon>Bacilli</taxon>
        <taxon>Bacillales</taxon>
        <taxon>Bacillaceae</taxon>
        <taxon>Pueribacillus</taxon>
    </lineage>
</organism>
<keyword evidence="3 9" id="KW-0028">Amino-acid biosynthesis</keyword>
<evidence type="ECO:0000313" key="11">
    <source>
        <dbReference type="EMBL" id="PWA12747.1"/>
    </source>
</evidence>
<comment type="caution">
    <text evidence="11">The sequence shown here is derived from an EMBL/GenBank/DDBJ whole genome shotgun (WGS) entry which is preliminary data.</text>
</comment>
<dbReference type="Gene3D" id="3.40.1160.10">
    <property type="entry name" value="Acetylglutamate kinase-like"/>
    <property type="match status" value="1"/>
</dbReference>
<keyword evidence="4 9" id="KW-0808">Transferase</keyword>
<dbReference type="RefSeq" id="WP_116553738.1">
    <property type="nucleotide sequence ID" value="NZ_QCZG01000006.1"/>
</dbReference>
<feature type="binding site" evidence="9">
    <location>
        <position position="63"/>
    </location>
    <ligand>
        <name>substrate</name>
    </ligand>
</feature>
<evidence type="ECO:0000256" key="6">
    <source>
        <dbReference type="ARBA" id="ARBA00022777"/>
    </source>
</evidence>
<dbReference type="SUPFAM" id="SSF53633">
    <property type="entry name" value="Carbamate kinase-like"/>
    <property type="match status" value="1"/>
</dbReference>
<comment type="pathway">
    <text evidence="1 9">Amino-acid biosynthesis; L-arginine biosynthesis; N(2)-acetyl-L-ornithine from L-glutamate: step 2/4.</text>
</comment>
<dbReference type="InterPro" id="IPR004662">
    <property type="entry name" value="AcgluKinase_fam"/>
</dbReference>
<feature type="site" description="Transition state stabilizer" evidence="9">
    <location>
        <position position="8"/>
    </location>
</feature>
<comment type="subcellular location">
    <subcellularLocation>
        <location evidence="9">Cytoplasm</location>
    </subcellularLocation>
</comment>
<dbReference type="Pfam" id="PF00696">
    <property type="entry name" value="AA_kinase"/>
    <property type="match status" value="1"/>
</dbReference>
<dbReference type="GO" id="GO:0005524">
    <property type="term" value="F:ATP binding"/>
    <property type="evidence" value="ECO:0007669"/>
    <property type="project" value="UniProtKB-UniRule"/>
</dbReference>
<dbReference type="NCBIfam" id="TIGR00761">
    <property type="entry name" value="argB"/>
    <property type="match status" value="1"/>
</dbReference>
<keyword evidence="2 9" id="KW-0055">Arginine biosynthesis</keyword>
<dbReference type="EMBL" id="QCZG01000006">
    <property type="protein sequence ID" value="PWA12747.1"/>
    <property type="molecule type" value="Genomic_DNA"/>
</dbReference>
<dbReference type="PIRSF" id="PIRSF000728">
    <property type="entry name" value="NAGK"/>
    <property type="match status" value="1"/>
</dbReference>
<comment type="function">
    <text evidence="9">Catalyzes the ATP-dependent phosphorylation of N-acetyl-L-glutamate.</text>
</comment>
<gene>
    <name evidence="9 11" type="primary">argB</name>
    <name evidence="11" type="ORF">DCC39_04745</name>
</gene>
<comment type="catalytic activity">
    <reaction evidence="8 9">
        <text>N-acetyl-L-glutamate + ATP = N-acetyl-L-glutamyl 5-phosphate + ADP</text>
        <dbReference type="Rhea" id="RHEA:14629"/>
        <dbReference type="ChEBI" id="CHEBI:30616"/>
        <dbReference type="ChEBI" id="CHEBI:44337"/>
        <dbReference type="ChEBI" id="CHEBI:57936"/>
        <dbReference type="ChEBI" id="CHEBI:456216"/>
        <dbReference type="EC" id="2.7.2.8"/>
    </reaction>
</comment>
<protein>
    <recommendedName>
        <fullName evidence="9">Acetylglutamate kinase</fullName>
        <ecNumber evidence="9">2.7.2.8</ecNumber>
    </recommendedName>
    <alternativeName>
        <fullName evidence="9">N-acetyl-L-glutamate 5-phosphotransferase</fullName>
    </alternativeName>
    <alternativeName>
        <fullName evidence="9">NAG kinase</fullName>
        <shortName evidence="9">NAGK</shortName>
    </alternativeName>
</protein>
<dbReference type="PANTHER" id="PTHR23342">
    <property type="entry name" value="N-ACETYLGLUTAMATE SYNTHASE"/>
    <property type="match status" value="1"/>
</dbReference>
<dbReference type="InterPro" id="IPR001048">
    <property type="entry name" value="Asp/Glu/Uridylate_kinase"/>
</dbReference>
<keyword evidence="6 9" id="KW-0418">Kinase</keyword>
<evidence type="ECO:0000256" key="3">
    <source>
        <dbReference type="ARBA" id="ARBA00022605"/>
    </source>
</evidence>
<keyword evidence="7 9" id="KW-0067">ATP-binding</keyword>
<name>A0A2U1K5G2_9BACI</name>
<dbReference type="OrthoDB" id="9803155at2"/>
<sequence length="260" mass="27860">MSDIIVLKCGGSTIDELSDQFFANIRSLKQSGLKPIIVHGGGPAIKQMLGKLQIESEFVNGLRKTTEPVMDVVEMVLTGTVNNALIRKLNEAGIQSVGLSGSDYQLLTAKPKDFEQYGYVGEITDVNAEFLTQLLENGIVPVIAPIAIGVDNTTRYNINADTAAGAIAKAMSAKQLIFVTDVPGIMKKNKLIESVTEQEITKLISTGTIYGGMLPKVQAAIESLSEDLQEAMIVDGKHSEITPDAKLVGTVIKKSVEVVQ</sequence>
<dbReference type="EC" id="2.7.2.8" evidence="9"/>
<keyword evidence="12" id="KW-1185">Reference proteome</keyword>
<accession>A0A2U1K5G2</accession>
<dbReference type="PANTHER" id="PTHR23342:SF0">
    <property type="entry name" value="N-ACETYLGLUTAMATE SYNTHASE, MITOCHONDRIAL"/>
    <property type="match status" value="1"/>
</dbReference>
<dbReference type="AlphaFoldDB" id="A0A2U1K5G2"/>
<keyword evidence="5 9" id="KW-0547">Nucleotide-binding</keyword>
<feature type="binding site" evidence="9">
    <location>
        <position position="157"/>
    </location>
    <ligand>
        <name>substrate</name>
    </ligand>
</feature>
<dbReference type="InterPro" id="IPR037528">
    <property type="entry name" value="ArgB"/>
</dbReference>
<evidence type="ECO:0000256" key="8">
    <source>
        <dbReference type="ARBA" id="ARBA00048141"/>
    </source>
</evidence>
<evidence type="ECO:0000313" key="12">
    <source>
        <dbReference type="Proteomes" id="UP000245998"/>
    </source>
</evidence>
<reference evidence="11 12" key="1">
    <citation type="submission" date="2018-04" db="EMBL/GenBank/DDBJ databases">
        <title>Camelliibacillus theae gen. nov., sp. nov., isolated from Pu'er tea.</title>
        <authorList>
            <person name="Niu L."/>
        </authorList>
    </citation>
    <scope>NUCLEOTIDE SEQUENCE [LARGE SCALE GENOMIC DNA]</scope>
    <source>
        <strain evidence="11 12">T8</strain>
    </source>
</reference>
<keyword evidence="9" id="KW-0963">Cytoplasm</keyword>
<evidence type="ECO:0000256" key="9">
    <source>
        <dbReference type="HAMAP-Rule" id="MF_00082"/>
    </source>
</evidence>
<evidence type="ECO:0000259" key="10">
    <source>
        <dbReference type="Pfam" id="PF00696"/>
    </source>
</evidence>
<evidence type="ECO:0000256" key="1">
    <source>
        <dbReference type="ARBA" id="ARBA00004828"/>
    </source>
</evidence>
<evidence type="ECO:0000256" key="5">
    <source>
        <dbReference type="ARBA" id="ARBA00022741"/>
    </source>
</evidence>
<dbReference type="HAMAP" id="MF_00082">
    <property type="entry name" value="ArgB"/>
    <property type="match status" value="1"/>
</dbReference>
<dbReference type="GO" id="GO:0042450">
    <property type="term" value="P:L-arginine biosynthetic process via ornithine"/>
    <property type="evidence" value="ECO:0007669"/>
    <property type="project" value="UniProtKB-UniRule"/>
</dbReference>
<evidence type="ECO:0000256" key="7">
    <source>
        <dbReference type="ARBA" id="ARBA00022840"/>
    </source>
</evidence>
<dbReference type="FunFam" id="3.40.1160.10:FF:000004">
    <property type="entry name" value="Acetylglutamate kinase"/>
    <property type="match status" value="1"/>
</dbReference>
<feature type="binding site" evidence="9">
    <location>
        <begin position="41"/>
        <end position="42"/>
    </location>
    <ligand>
        <name>substrate</name>
    </ligand>
</feature>
<feature type="site" description="Transition state stabilizer" evidence="9">
    <location>
        <position position="216"/>
    </location>
</feature>
<feature type="domain" description="Aspartate/glutamate/uridylate kinase" evidence="10">
    <location>
        <begin position="4"/>
        <end position="234"/>
    </location>
</feature>
<proteinExistence type="inferred from homology"/>
<evidence type="ECO:0000256" key="2">
    <source>
        <dbReference type="ARBA" id="ARBA00022571"/>
    </source>
</evidence>
<dbReference type="InterPro" id="IPR036393">
    <property type="entry name" value="AceGlu_kinase-like_sf"/>
</dbReference>
<dbReference type="UniPathway" id="UPA00068">
    <property type="reaction ID" value="UER00107"/>
</dbReference>
<dbReference type="CDD" id="cd04238">
    <property type="entry name" value="AAK_NAGK-like"/>
    <property type="match status" value="1"/>
</dbReference>